<keyword evidence="4 6" id="KW-1133">Transmembrane helix</keyword>
<feature type="transmembrane region" description="Helical" evidence="6">
    <location>
        <begin position="90"/>
        <end position="109"/>
    </location>
</feature>
<evidence type="ECO:0000259" key="7">
    <source>
        <dbReference type="PROSITE" id="PS50850"/>
    </source>
</evidence>
<evidence type="ECO:0000256" key="1">
    <source>
        <dbReference type="ARBA" id="ARBA00004141"/>
    </source>
</evidence>
<dbReference type="GO" id="GO:0022857">
    <property type="term" value="F:transmembrane transporter activity"/>
    <property type="evidence" value="ECO:0007669"/>
    <property type="project" value="InterPro"/>
</dbReference>
<reference evidence="8" key="1">
    <citation type="submission" date="2023-08" db="EMBL/GenBank/DDBJ databases">
        <title>WGS of pathogenic bacterial species, Los Angeles County Public Health Laboratories.</title>
        <authorList>
            <person name="Garrigues J.M."/>
            <person name="Green N.M."/>
        </authorList>
    </citation>
    <scope>NUCLEOTIDE SEQUENCE</scope>
    <source>
        <strain evidence="8">LACPHL-BACT-2023-00068</strain>
    </source>
</reference>
<dbReference type="InterPro" id="IPR011701">
    <property type="entry name" value="MFS"/>
</dbReference>
<protein>
    <submittedName>
        <fullName evidence="8">MFS transporter</fullName>
    </submittedName>
</protein>
<dbReference type="PANTHER" id="PTHR42718">
    <property type="entry name" value="MAJOR FACILITATOR SUPERFAMILY MULTIDRUG TRANSPORTER MFSC"/>
    <property type="match status" value="1"/>
</dbReference>
<feature type="domain" description="Major facilitator superfamily (MFS) profile" evidence="7">
    <location>
        <begin position="24"/>
        <end position="475"/>
    </location>
</feature>
<dbReference type="SUPFAM" id="SSF103473">
    <property type="entry name" value="MFS general substrate transporter"/>
    <property type="match status" value="1"/>
</dbReference>
<evidence type="ECO:0000313" key="9">
    <source>
        <dbReference type="Proteomes" id="UP001236270"/>
    </source>
</evidence>
<feature type="transmembrane region" description="Helical" evidence="6">
    <location>
        <begin position="245"/>
        <end position="263"/>
    </location>
</feature>
<feature type="transmembrane region" description="Helical" evidence="6">
    <location>
        <begin position="183"/>
        <end position="202"/>
    </location>
</feature>
<dbReference type="GO" id="GO:0016020">
    <property type="term" value="C:membrane"/>
    <property type="evidence" value="ECO:0007669"/>
    <property type="project" value="UniProtKB-SubCell"/>
</dbReference>
<feature type="transmembrane region" description="Helical" evidence="6">
    <location>
        <begin position="321"/>
        <end position="338"/>
    </location>
</feature>
<keyword evidence="2" id="KW-1003">Cell membrane</keyword>
<evidence type="ECO:0000256" key="6">
    <source>
        <dbReference type="SAM" id="Phobius"/>
    </source>
</evidence>
<name>A0AAW8HR49_PLUGE</name>
<feature type="transmembrane region" description="Helical" evidence="6">
    <location>
        <begin position="23"/>
        <end position="48"/>
    </location>
</feature>
<dbReference type="GeneID" id="61385052"/>
<dbReference type="PROSITE" id="PS50850">
    <property type="entry name" value="MFS"/>
    <property type="match status" value="1"/>
</dbReference>
<evidence type="ECO:0000313" key="8">
    <source>
        <dbReference type="EMBL" id="MDQ2310973.1"/>
    </source>
</evidence>
<dbReference type="InterPro" id="IPR020846">
    <property type="entry name" value="MFS_dom"/>
</dbReference>
<feature type="transmembrane region" description="Helical" evidence="6">
    <location>
        <begin position="418"/>
        <end position="440"/>
    </location>
</feature>
<organism evidence="8 9">
    <name type="scientific">Pluralibacter gergoviae</name>
    <name type="common">Enterobacter gergoviae</name>
    <dbReference type="NCBI Taxonomy" id="61647"/>
    <lineage>
        <taxon>Bacteria</taxon>
        <taxon>Pseudomonadati</taxon>
        <taxon>Pseudomonadota</taxon>
        <taxon>Gammaproteobacteria</taxon>
        <taxon>Enterobacterales</taxon>
        <taxon>Enterobacteriaceae</taxon>
        <taxon>Pluralibacter</taxon>
    </lineage>
</organism>
<sequence>MLNNASASSSCPSPDAAERQRTLATIVVSIAMVLEIVDVSILNVAIPVLQHSLAASPRQIEWVMTGYLFFFSVLLLTGGRLGDLCGYRRLFICGLTAFGVASAGCGLATSPEMLIAMRIFQGISGAMMGPQILSLVQVLYPPHERFRVMSIFGLLGGAAGILGPILGGAIIESNLFGLSWRPIFLINVPIIIVAIMLAWRVLPAVKSPEAKGIDLLGTLLAIIGGGAILLTLIEMPALGWPAWSFSLPVLAIITLCGLARYLLAREKSGKPLLLPPEVLRDGFYRAGFSITLLYQVATASLLLATALALQTGLGFTPFQTALMHIPFALGAMFSITVAGRRLSPRLGRNITLVGVVVQVCGLLLMGYGISGGMTVMRLVALGVGFSLCGCGMGLISAPLPAFAMAATRVAHAGAASGLFRTGQQFGAALGMATLGGFYLAKSASGPGAWHPAFITLLALDIAVLLVIAALSRWLPASVLRPEEKKT</sequence>
<dbReference type="CDD" id="cd17321">
    <property type="entry name" value="MFS_MMR_MDR_like"/>
    <property type="match status" value="1"/>
</dbReference>
<dbReference type="EMBL" id="JAVDNV010000013">
    <property type="protein sequence ID" value="MDQ2310973.1"/>
    <property type="molecule type" value="Genomic_DNA"/>
</dbReference>
<feature type="transmembrane region" description="Helical" evidence="6">
    <location>
        <begin position="60"/>
        <end position="78"/>
    </location>
</feature>
<gene>
    <name evidence="8" type="ORF">RBJ30_17970</name>
</gene>
<comment type="caution">
    <text evidence="8">The sequence shown here is derived from an EMBL/GenBank/DDBJ whole genome shotgun (WGS) entry which is preliminary data.</text>
</comment>
<feature type="transmembrane region" description="Helical" evidence="6">
    <location>
        <begin position="214"/>
        <end position="233"/>
    </location>
</feature>
<dbReference type="Gene3D" id="1.20.1720.10">
    <property type="entry name" value="Multidrug resistance protein D"/>
    <property type="match status" value="1"/>
</dbReference>
<evidence type="ECO:0000256" key="2">
    <source>
        <dbReference type="ARBA" id="ARBA00022475"/>
    </source>
</evidence>
<proteinExistence type="predicted"/>
<keyword evidence="5 6" id="KW-0472">Membrane</keyword>
<dbReference type="Pfam" id="PF07690">
    <property type="entry name" value="MFS_1"/>
    <property type="match status" value="1"/>
</dbReference>
<comment type="subcellular location">
    <subcellularLocation>
        <location evidence="1">Membrane</location>
        <topology evidence="1">Multi-pass membrane protein</topology>
    </subcellularLocation>
</comment>
<dbReference type="RefSeq" id="WP_043083902.1">
    <property type="nucleotide sequence ID" value="NZ_CBCSIS010000013.1"/>
</dbReference>
<evidence type="ECO:0000256" key="5">
    <source>
        <dbReference type="ARBA" id="ARBA00023136"/>
    </source>
</evidence>
<keyword evidence="3 6" id="KW-0812">Transmembrane</keyword>
<feature type="transmembrane region" description="Helical" evidence="6">
    <location>
        <begin position="375"/>
        <end position="397"/>
    </location>
</feature>
<feature type="transmembrane region" description="Helical" evidence="6">
    <location>
        <begin position="283"/>
        <end position="309"/>
    </location>
</feature>
<evidence type="ECO:0000256" key="3">
    <source>
        <dbReference type="ARBA" id="ARBA00022692"/>
    </source>
</evidence>
<feature type="transmembrane region" description="Helical" evidence="6">
    <location>
        <begin position="452"/>
        <end position="474"/>
    </location>
</feature>
<dbReference type="Proteomes" id="UP001236270">
    <property type="component" value="Unassembled WGS sequence"/>
</dbReference>
<dbReference type="AlphaFoldDB" id="A0AAW8HR49"/>
<feature type="transmembrane region" description="Helical" evidence="6">
    <location>
        <begin position="115"/>
        <end position="136"/>
    </location>
</feature>
<feature type="transmembrane region" description="Helical" evidence="6">
    <location>
        <begin position="350"/>
        <end position="369"/>
    </location>
</feature>
<dbReference type="Gene3D" id="1.20.1250.20">
    <property type="entry name" value="MFS general substrate transporter like domains"/>
    <property type="match status" value="1"/>
</dbReference>
<feature type="transmembrane region" description="Helical" evidence="6">
    <location>
        <begin position="148"/>
        <end position="171"/>
    </location>
</feature>
<accession>A0AAW8HR49</accession>
<dbReference type="KEGG" id="pge:LG71_16565"/>
<dbReference type="InterPro" id="IPR036259">
    <property type="entry name" value="MFS_trans_sf"/>
</dbReference>
<dbReference type="PANTHER" id="PTHR42718:SF39">
    <property type="entry name" value="ACTINORHODIN TRANSPORTER-RELATED"/>
    <property type="match status" value="1"/>
</dbReference>
<evidence type="ECO:0000256" key="4">
    <source>
        <dbReference type="ARBA" id="ARBA00022989"/>
    </source>
</evidence>